<organism evidence="2 3">
    <name type="scientific">Acidaminococcus fermentans</name>
    <dbReference type="NCBI Taxonomy" id="905"/>
    <lineage>
        <taxon>Bacteria</taxon>
        <taxon>Bacillati</taxon>
        <taxon>Bacillota</taxon>
        <taxon>Negativicutes</taxon>
        <taxon>Acidaminococcales</taxon>
        <taxon>Acidaminococcaceae</taxon>
        <taxon>Acidaminococcus</taxon>
    </lineage>
</organism>
<dbReference type="RefSeq" id="WP_074705419.1">
    <property type="nucleotide sequence ID" value="NZ_CAMEFB010000005.1"/>
</dbReference>
<evidence type="ECO:0000313" key="3">
    <source>
        <dbReference type="Proteomes" id="UP000182379"/>
    </source>
</evidence>
<proteinExistence type="predicted"/>
<feature type="signal peptide" evidence="1">
    <location>
        <begin position="1"/>
        <end position="25"/>
    </location>
</feature>
<protein>
    <submittedName>
        <fullName evidence="2">Uncharacterized protein</fullName>
    </submittedName>
</protein>
<name>A0A1H2W423_ACIFE</name>
<evidence type="ECO:0000256" key="1">
    <source>
        <dbReference type="SAM" id="SignalP"/>
    </source>
</evidence>
<accession>A0A1H2W423</accession>
<dbReference type="Proteomes" id="UP000182379">
    <property type="component" value="Unassembled WGS sequence"/>
</dbReference>
<gene>
    <name evidence="2" type="ORF">SAMN05216495_10588</name>
</gene>
<comment type="caution">
    <text evidence="2">The sequence shown here is derived from an EMBL/GenBank/DDBJ whole genome shotgun (WGS) entry which is preliminary data.</text>
</comment>
<evidence type="ECO:0000313" key="2">
    <source>
        <dbReference type="EMBL" id="SDW75393.1"/>
    </source>
</evidence>
<feature type="chain" id="PRO_5032492730" evidence="1">
    <location>
        <begin position="26"/>
        <end position="426"/>
    </location>
</feature>
<keyword evidence="1" id="KW-0732">Signal</keyword>
<reference evidence="2 3" key="1">
    <citation type="submission" date="2016-10" db="EMBL/GenBank/DDBJ databases">
        <authorList>
            <person name="Varghese N."/>
            <person name="Submissions S."/>
        </authorList>
    </citation>
    <scope>NUCLEOTIDE SEQUENCE [LARGE SCALE GENOMIC DNA]</scope>
    <source>
        <strain evidence="2 3">WCC6</strain>
    </source>
</reference>
<dbReference type="AlphaFoldDB" id="A0A1H2W423"/>
<dbReference type="EMBL" id="FNOP01000005">
    <property type="protein sequence ID" value="SDW75393.1"/>
    <property type="molecule type" value="Genomic_DNA"/>
</dbReference>
<sequence length="426" mass="47424">MKPSKGKRLLLALVLWGSLLPAAGAAGTGTTEYGMEAESLAAAGPAPSGKLAVSQPLGETGVFRQKDLKAELLARYGEQQSRQPVIFRDPKNDVHFVLPEGFALQGVYGRGKNQEDILMRASRGEELLVYMANGAMMKTEGQKEARPFQSEKVMLELTARTYEEEARNRGVPVQVSEMGTFAGRDGLHIRQLEEGKVSDRYFFGDRKKLYSLSFLSPEKEAGTLDPAVRQVLDSLEIGTAYERVRLPHSGVSYEIPFGSVDIQKAADPDDPHRLTRLHLDSQLITGVIFQPLQENQDYAFLPDSLEGLCPQDQENLCRLMTENRRARWERSHPGQILKENRTYFSQAAGRPCIVEDMVLPGGKSLGYVFLRKGTLLSLDYFQLGARDQQKIIDHSINSLQWKDTDTVVRAGKKGPEKPLKPKYGGE</sequence>